<name>A0ABU4LG96_9ACTN</name>
<evidence type="ECO:0000313" key="3">
    <source>
        <dbReference type="Proteomes" id="UP001271723"/>
    </source>
</evidence>
<evidence type="ECO:0000313" key="2">
    <source>
        <dbReference type="EMBL" id="MDX2914812.1"/>
    </source>
</evidence>
<sequence>MPENPTLTTTTDTAASVTATTAAASTAAGPPAPPERPSVPTATGLPVPGGPAIRFAWHTGDWFDVFEKHVALIQSDIARAQAEDRVVVYLSCPISSRGGGHFRTNTEIANFVARRLASEWGERFFVVNPAAYQLESKEGTGLVTRHIEELARESGRQLRLDDLMAAARPTGGDYMRMWTRVLAEDHYLMDPPGPPGRPSRRKLQLGGLFDAFYFLGPDDVHGFFRADSGGGSGGALVAAVESYFARKYAVDPDFWTDFGTVPDAPPGGRRPLDLTDPDDAAVWEARRKEFVRFYTVRAGGSYSLGCHDEWNIFVRLNRARAEHPAYGPGELIAAYYGGRARSMAESETETSPGYEVLERTT</sequence>
<proteinExistence type="predicted"/>
<keyword evidence="3" id="KW-1185">Reference proteome</keyword>
<dbReference type="Proteomes" id="UP001271723">
    <property type="component" value="Unassembled WGS sequence"/>
</dbReference>
<accession>A0ABU4LG96</accession>
<organism evidence="2 3">
    <name type="scientific">Streptomyces griseiscabiei</name>
    <dbReference type="NCBI Taxonomy" id="2993540"/>
    <lineage>
        <taxon>Bacteria</taxon>
        <taxon>Bacillati</taxon>
        <taxon>Actinomycetota</taxon>
        <taxon>Actinomycetes</taxon>
        <taxon>Kitasatosporales</taxon>
        <taxon>Streptomycetaceae</taxon>
        <taxon>Streptomyces</taxon>
    </lineage>
</organism>
<feature type="compositionally biased region" description="Low complexity" evidence="1">
    <location>
        <begin position="1"/>
        <end position="29"/>
    </location>
</feature>
<gene>
    <name evidence="2" type="ORF">PV517_39850</name>
</gene>
<comment type="caution">
    <text evidence="2">The sequence shown here is derived from an EMBL/GenBank/DDBJ whole genome shotgun (WGS) entry which is preliminary data.</text>
</comment>
<dbReference type="EMBL" id="JARAVY010000023">
    <property type="protein sequence ID" value="MDX2914812.1"/>
    <property type="molecule type" value="Genomic_DNA"/>
</dbReference>
<dbReference type="RefSeq" id="WP_086760450.1">
    <property type="nucleotide sequence ID" value="NZ_JAGJBZ010000002.1"/>
</dbReference>
<feature type="region of interest" description="Disordered" evidence="1">
    <location>
        <begin position="1"/>
        <end position="45"/>
    </location>
</feature>
<evidence type="ECO:0000256" key="1">
    <source>
        <dbReference type="SAM" id="MobiDB-lite"/>
    </source>
</evidence>
<reference evidence="2 3" key="1">
    <citation type="journal article" date="2023" name="Microb. Genom.">
        <title>Mesoterricola silvestris gen. nov., sp. nov., Mesoterricola sediminis sp. nov., Geothrix oryzae sp. nov., Geothrix edaphica sp. nov., Geothrix rubra sp. nov., and Geothrix limicola sp. nov., six novel members of Acidobacteriota isolated from soils.</title>
        <authorList>
            <person name="Weisberg A.J."/>
            <person name="Pearce E."/>
            <person name="Kramer C.G."/>
            <person name="Chang J.H."/>
            <person name="Clarke C.R."/>
        </authorList>
    </citation>
    <scope>NUCLEOTIDE SEQUENCE [LARGE SCALE GENOMIC DNA]</scope>
    <source>
        <strain evidence="2 3">NRRL_B-2795</strain>
    </source>
</reference>
<protein>
    <submittedName>
        <fullName evidence="2">Uncharacterized protein</fullName>
    </submittedName>
</protein>